<gene>
    <name evidence="5" type="ORF">BaRGS_00006028</name>
</gene>
<dbReference type="EMBL" id="JACVVK020000024">
    <property type="protein sequence ID" value="KAK7502778.1"/>
    <property type="molecule type" value="Genomic_DNA"/>
</dbReference>
<evidence type="ECO:0000256" key="2">
    <source>
        <dbReference type="ARBA" id="ARBA00023242"/>
    </source>
</evidence>
<accession>A0ABD0LTS4</accession>
<organism evidence="5 6">
    <name type="scientific">Batillaria attramentaria</name>
    <dbReference type="NCBI Taxonomy" id="370345"/>
    <lineage>
        <taxon>Eukaryota</taxon>
        <taxon>Metazoa</taxon>
        <taxon>Spiralia</taxon>
        <taxon>Lophotrochozoa</taxon>
        <taxon>Mollusca</taxon>
        <taxon>Gastropoda</taxon>
        <taxon>Caenogastropoda</taxon>
        <taxon>Sorbeoconcha</taxon>
        <taxon>Cerithioidea</taxon>
        <taxon>Batillariidae</taxon>
        <taxon>Batillaria</taxon>
    </lineage>
</organism>
<dbReference type="PANTHER" id="PTHR47507:SF6">
    <property type="entry name" value="BARRIER-TO-AUTOINTEGRATION FACTOR"/>
    <property type="match status" value="1"/>
</dbReference>
<dbReference type="InterPro" id="IPR004122">
    <property type="entry name" value="BAF_prot"/>
</dbReference>
<protein>
    <submittedName>
        <fullName evidence="5">Uncharacterized protein</fullName>
    </submittedName>
</protein>
<evidence type="ECO:0000313" key="6">
    <source>
        <dbReference type="Proteomes" id="UP001519460"/>
    </source>
</evidence>
<evidence type="ECO:0000256" key="4">
    <source>
        <dbReference type="SAM" id="MobiDB-lite"/>
    </source>
</evidence>
<dbReference type="AlphaFoldDB" id="A0ABD0LTS4"/>
<evidence type="ECO:0000313" key="5">
    <source>
        <dbReference type="EMBL" id="KAK7502778.1"/>
    </source>
</evidence>
<evidence type="ECO:0000256" key="3">
    <source>
        <dbReference type="SAM" id="Coils"/>
    </source>
</evidence>
<dbReference type="SUPFAM" id="SSF47798">
    <property type="entry name" value="Barrier-to-autointegration factor, BAF"/>
    <property type="match status" value="1"/>
</dbReference>
<feature type="compositionally biased region" description="Low complexity" evidence="4">
    <location>
        <begin position="195"/>
        <end position="212"/>
    </location>
</feature>
<reference evidence="5 6" key="1">
    <citation type="journal article" date="2023" name="Sci. Data">
        <title>Genome assembly of the Korean intertidal mud-creeper Batillaria attramentaria.</title>
        <authorList>
            <person name="Patra A.K."/>
            <person name="Ho P.T."/>
            <person name="Jun S."/>
            <person name="Lee S.J."/>
            <person name="Kim Y."/>
            <person name="Won Y.J."/>
        </authorList>
    </citation>
    <scope>NUCLEOTIDE SEQUENCE [LARGE SCALE GENOMIC DNA]</scope>
    <source>
        <strain evidence="5">Wonlab-2016</strain>
    </source>
</reference>
<dbReference type="Gene3D" id="1.10.287.1490">
    <property type="match status" value="1"/>
</dbReference>
<dbReference type="InterPro" id="IPR051387">
    <property type="entry name" value="BAF"/>
</dbReference>
<keyword evidence="6" id="KW-1185">Reference proteome</keyword>
<dbReference type="Proteomes" id="UP001519460">
    <property type="component" value="Unassembled WGS sequence"/>
</dbReference>
<proteinExistence type="predicted"/>
<dbReference type="SMART" id="SM01023">
    <property type="entry name" value="BAF"/>
    <property type="match status" value="1"/>
</dbReference>
<dbReference type="SUPFAM" id="SSF57997">
    <property type="entry name" value="Tropomyosin"/>
    <property type="match status" value="1"/>
</dbReference>
<sequence length="355" mass="39295">MDGWSSQDWDSILLSADKSDLADSVGSQNADRILELVTPLVEQVVHQQLKAQQKVHGHNTHGCDHEGRFSDLEQRLNDLEASFGDLVAHVNHVEDRQQRSERSIAACKTTVEKDRLDLQALQEEVEQSQSQLCDLESRLSSLETSVSDIEAKLGGLEENQSSLYQSFSSSHSKPERHSHSQLADHLASSYTEEQSSYSRPNSASSISSSASYDRSYRPQASSLYERYSDELFSSSVRSSPRVQPVAPLFTAPPARVSSPTFTSARSPPVITKKHKDIVSDPRGSKPVTSLPGIGPAYGKKLCAAGYSTANDVLRKFRALGGDEVRFKSWLKATCGANSRYQDLCYQCLCDWNSQY</sequence>
<name>A0ABD0LTS4_9CAEN</name>
<dbReference type="Pfam" id="PF02961">
    <property type="entry name" value="SAM_BAF"/>
    <property type="match status" value="1"/>
</dbReference>
<keyword evidence="3" id="KW-0175">Coiled coil</keyword>
<dbReference type="Gene3D" id="1.10.150.40">
    <property type="entry name" value="Barrier-to-autointegration factor, BAF"/>
    <property type="match status" value="1"/>
</dbReference>
<dbReference type="GO" id="GO:0005634">
    <property type="term" value="C:nucleus"/>
    <property type="evidence" value="ECO:0007669"/>
    <property type="project" value="UniProtKB-SubCell"/>
</dbReference>
<keyword evidence="2" id="KW-0539">Nucleus</keyword>
<feature type="region of interest" description="Disordered" evidence="4">
    <location>
        <begin position="164"/>
        <end position="212"/>
    </location>
</feature>
<dbReference type="PANTHER" id="PTHR47507">
    <property type="entry name" value="BARRIER TO AUTOINTEGRATION FACTOR 2"/>
    <property type="match status" value="1"/>
</dbReference>
<comment type="subcellular location">
    <subcellularLocation>
        <location evidence="1">Nucleus</location>
    </subcellularLocation>
</comment>
<evidence type="ECO:0000256" key="1">
    <source>
        <dbReference type="ARBA" id="ARBA00004123"/>
    </source>
</evidence>
<feature type="coiled-coil region" evidence="3">
    <location>
        <begin position="111"/>
        <end position="159"/>
    </location>
</feature>
<comment type="caution">
    <text evidence="5">The sequence shown here is derived from an EMBL/GenBank/DDBJ whole genome shotgun (WGS) entry which is preliminary data.</text>
</comment>
<dbReference type="InterPro" id="IPR036617">
    <property type="entry name" value="BAF_sf"/>
</dbReference>